<dbReference type="PANTHER" id="PTHR43021">
    <property type="entry name" value="NA(+)/H(+) ANTIPORTER-RELATED"/>
    <property type="match status" value="1"/>
</dbReference>
<name>A0ABS6G5X4_9FIRM</name>
<comment type="subcellular location">
    <subcellularLocation>
        <location evidence="1">Membrane</location>
        <topology evidence="1">Multi-pass membrane protein</topology>
    </subcellularLocation>
</comment>
<feature type="domain" description="Cation/H+ exchanger transmembrane" evidence="6">
    <location>
        <begin position="11"/>
        <end position="363"/>
    </location>
</feature>
<evidence type="ECO:0000313" key="7">
    <source>
        <dbReference type="EMBL" id="MBU5677117.1"/>
    </source>
</evidence>
<dbReference type="Proteomes" id="UP000779508">
    <property type="component" value="Unassembled WGS sequence"/>
</dbReference>
<proteinExistence type="predicted"/>
<evidence type="ECO:0000256" key="5">
    <source>
        <dbReference type="SAM" id="Phobius"/>
    </source>
</evidence>
<dbReference type="EMBL" id="JAHLQK010000004">
    <property type="protein sequence ID" value="MBU5677117.1"/>
    <property type="molecule type" value="Genomic_DNA"/>
</dbReference>
<dbReference type="PANTHER" id="PTHR43021:SF2">
    <property type="entry name" value="CATION_H+ EXCHANGER DOMAIN-CONTAINING PROTEIN"/>
    <property type="match status" value="1"/>
</dbReference>
<reference evidence="7 8" key="1">
    <citation type="submission" date="2021-06" db="EMBL/GenBank/DDBJ databases">
        <authorList>
            <person name="Sun Q."/>
            <person name="Li D."/>
        </authorList>
    </citation>
    <scope>NUCLEOTIDE SEQUENCE [LARGE SCALE GENOMIC DNA]</scope>
    <source>
        <strain evidence="7 8">MSJ-5</strain>
    </source>
</reference>
<keyword evidence="3 5" id="KW-1133">Transmembrane helix</keyword>
<evidence type="ECO:0000259" key="6">
    <source>
        <dbReference type="Pfam" id="PF00999"/>
    </source>
</evidence>
<dbReference type="RefSeq" id="WP_216417599.1">
    <property type="nucleotide sequence ID" value="NZ_JAHLQK010000004.1"/>
</dbReference>
<feature type="transmembrane region" description="Helical" evidence="5">
    <location>
        <begin position="222"/>
        <end position="253"/>
    </location>
</feature>
<gene>
    <name evidence="7" type="ORF">KQI88_11915</name>
</gene>
<feature type="transmembrane region" description="Helical" evidence="5">
    <location>
        <begin position="353"/>
        <end position="372"/>
    </location>
</feature>
<evidence type="ECO:0000256" key="1">
    <source>
        <dbReference type="ARBA" id="ARBA00004141"/>
    </source>
</evidence>
<feature type="transmembrane region" description="Helical" evidence="5">
    <location>
        <begin position="27"/>
        <end position="47"/>
    </location>
</feature>
<evidence type="ECO:0000256" key="3">
    <source>
        <dbReference type="ARBA" id="ARBA00022989"/>
    </source>
</evidence>
<sequence length="393" mass="41126">MNLLLKIGIILLIGVLGGRLAKYLHLPYVTGYLVGGLLIGPSILGIVSDLDVESFGIVNEVALASIAFSIGSEFNLKDLAKVGKRIVIITLAEALTAVILVFLTSHYILGESFAFSIVLGSIAAATAPAATIMIIRQYKAEGPLTRTLLPVVAIDDAVCVIAFGIAMAIAKLSFGTSDSSFIQMMFQPIIEIIGSLGIGFILGILLTFLANKAQNQEELLALILASIVAGSGLASVFHLSALLTCMMMGATLVNLMHNSKRVFSLINDFTPPIYLFFFTLAGSSLHLNVLTKVGALGIGYIVARSLGKIIGAGLSAKATGCDDNVVKYLGLGLLPQAGVAIGLSMIVRQELPQIGVALTTVVLGGVLFYEVFGPVLAKYAIQKSGEINGGKTN</sequence>
<dbReference type="InterPro" id="IPR006153">
    <property type="entry name" value="Cation/H_exchanger_TM"/>
</dbReference>
<comment type="caution">
    <text evidence="7">The sequence shown here is derived from an EMBL/GenBank/DDBJ whole genome shotgun (WGS) entry which is preliminary data.</text>
</comment>
<feature type="transmembrane region" description="Helical" evidence="5">
    <location>
        <begin position="86"/>
        <end position="108"/>
    </location>
</feature>
<evidence type="ECO:0000313" key="8">
    <source>
        <dbReference type="Proteomes" id="UP000779508"/>
    </source>
</evidence>
<feature type="transmembrane region" description="Helical" evidence="5">
    <location>
        <begin position="189"/>
        <end position="210"/>
    </location>
</feature>
<evidence type="ECO:0000256" key="2">
    <source>
        <dbReference type="ARBA" id="ARBA00022692"/>
    </source>
</evidence>
<accession>A0ABS6G5X4</accession>
<feature type="transmembrane region" description="Helical" evidence="5">
    <location>
        <begin position="147"/>
        <end position="169"/>
    </location>
</feature>
<organism evidence="7 8">
    <name type="scientific">Alkaliphilus flagellatus</name>
    <dbReference type="NCBI Taxonomy" id="2841507"/>
    <lineage>
        <taxon>Bacteria</taxon>
        <taxon>Bacillati</taxon>
        <taxon>Bacillota</taxon>
        <taxon>Clostridia</taxon>
        <taxon>Peptostreptococcales</taxon>
        <taxon>Natronincolaceae</taxon>
        <taxon>Alkaliphilus</taxon>
    </lineage>
</organism>
<evidence type="ECO:0000256" key="4">
    <source>
        <dbReference type="ARBA" id="ARBA00023136"/>
    </source>
</evidence>
<dbReference type="Pfam" id="PF00999">
    <property type="entry name" value="Na_H_Exchanger"/>
    <property type="match status" value="1"/>
</dbReference>
<feature type="transmembrane region" description="Helical" evidence="5">
    <location>
        <begin position="114"/>
        <end position="135"/>
    </location>
</feature>
<keyword evidence="2 5" id="KW-0812">Transmembrane</keyword>
<protein>
    <submittedName>
        <fullName evidence="7">Cation:proton antiporter</fullName>
    </submittedName>
</protein>
<keyword evidence="4 5" id="KW-0472">Membrane</keyword>
<feature type="transmembrane region" description="Helical" evidence="5">
    <location>
        <begin position="324"/>
        <end position="347"/>
    </location>
</feature>
<keyword evidence="8" id="KW-1185">Reference proteome</keyword>
<feature type="transmembrane region" description="Helical" evidence="5">
    <location>
        <begin position="273"/>
        <end position="303"/>
    </location>
</feature>